<keyword evidence="6" id="KW-1185">Reference proteome</keyword>
<dbReference type="Proteomes" id="UP000031546">
    <property type="component" value="Unassembled WGS sequence"/>
</dbReference>
<evidence type="ECO:0000259" key="2">
    <source>
        <dbReference type="Pfam" id="PF01557"/>
    </source>
</evidence>
<feature type="domain" description="Fumarylacetoacetase-like C-terminal" evidence="2">
    <location>
        <begin position="89"/>
        <end position="255"/>
    </location>
</feature>
<dbReference type="SUPFAM" id="SSF56529">
    <property type="entry name" value="FAH"/>
    <property type="match status" value="1"/>
</dbReference>
<dbReference type="Gene3D" id="3.90.850.10">
    <property type="entry name" value="Fumarylacetoacetase-like, C-terminal domain"/>
    <property type="match status" value="1"/>
</dbReference>
<dbReference type="PANTHER" id="PTHR30143:SF0">
    <property type="entry name" value="2-KETO-4-PENTENOATE HYDRATASE"/>
    <property type="match status" value="1"/>
</dbReference>
<name>A0A0C2HM51_9STAP</name>
<dbReference type="GeneID" id="77845501"/>
<keyword evidence="1" id="KW-0456">Lyase</keyword>
<dbReference type="GO" id="GO:0008684">
    <property type="term" value="F:2-oxopent-4-enoate hydratase activity"/>
    <property type="evidence" value="ECO:0007669"/>
    <property type="project" value="TreeGrafter"/>
</dbReference>
<dbReference type="InterPro" id="IPR011234">
    <property type="entry name" value="Fumarylacetoacetase-like_C"/>
</dbReference>
<dbReference type="GO" id="GO:0005737">
    <property type="term" value="C:cytoplasm"/>
    <property type="evidence" value="ECO:0007669"/>
    <property type="project" value="TreeGrafter"/>
</dbReference>
<dbReference type="STRING" id="45670.SN16_08035"/>
<dbReference type="EMBL" id="JXII01000006">
    <property type="protein sequence ID" value="KIH70646.1"/>
    <property type="molecule type" value="Genomic_DNA"/>
</dbReference>
<sequence>MATVKALGEEIYEAEKNVAPISPFTERYPEMTVDEAYGTQLEYVERRLADGAVIKGKKIGLTSKAMQEMLGVDRPDYGHIFDDMIHNADTPVDVSRYIKPRVEFEIAFVLKEDIDGGNVSEENVAGSIDYAVAAAEIIDSRIRDWKIKFEDTVSDNGSSAGAIIGSRKVALLDIDLPAVKMEVFKNGEKIDEGQGSAVLGNPLKAVVWLAEALHQYGISLKAGEVVLAGALTKAVDVAAGDEFKATFDGLGEVSASFK</sequence>
<dbReference type="AlphaFoldDB" id="A0A0C2HM51"/>
<evidence type="ECO:0000256" key="1">
    <source>
        <dbReference type="ARBA" id="ARBA00023239"/>
    </source>
</evidence>
<dbReference type="InterPro" id="IPR050772">
    <property type="entry name" value="Hydratase-Decarb/MhpD_sf"/>
</dbReference>
<dbReference type="Proteomes" id="UP000527860">
    <property type="component" value="Unassembled WGS sequence"/>
</dbReference>
<reference evidence="6" key="2">
    <citation type="submission" date="2020-04" db="EMBL/GenBank/DDBJ databases">
        <title>Genome analysis and biological profiling of marine Cellulosimicrobium funkei MOSEL-ME6.</title>
        <authorList>
            <person name="Tanveer F."/>
            <person name="Xie Y."/>
            <person name="Shinwari Z.K."/>
        </authorList>
    </citation>
    <scope>NUCLEOTIDE SEQUENCE [LARGE SCALE GENOMIC DNA]</scope>
    <source>
        <strain evidence="6">MOSEL-ME25</strain>
    </source>
</reference>
<dbReference type="RefSeq" id="WP_040106104.1">
    <property type="nucleotide sequence ID" value="NZ_JABEVU030000001.1"/>
</dbReference>
<proteinExistence type="predicted"/>
<accession>A0A0C2HM51</accession>
<gene>
    <name evidence="4" type="ORF">F7P68_0009410</name>
    <name evidence="3" type="ORF">SN16_08035</name>
</gene>
<dbReference type="EMBL" id="JABEVU030000001">
    <property type="protein sequence ID" value="MDB0580749.1"/>
    <property type="molecule type" value="Genomic_DNA"/>
</dbReference>
<dbReference type="OrthoDB" id="9792137at2"/>
<dbReference type="Pfam" id="PF01557">
    <property type="entry name" value="FAA_hydrolase"/>
    <property type="match status" value="1"/>
</dbReference>
<evidence type="ECO:0000313" key="4">
    <source>
        <dbReference type="EMBL" id="MDB0580749.1"/>
    </source>
</evidence>
<comment type="caution">
    <text evidence="3">The sequence shown here is derived from an EMBL/GenBank/DDBJ whole genome shotgun (WGS) entry which is preliminary data.</text>
</comment>
<organism evidence="3 5">
    <name type="scientific">Salinicoccus roseus</name>
    <dbReference type="NCBI Taxonomy" id="45670"/>
    <lineage>
        <taxon>Bacteria</taxon>
        <taxon>Bacillati</taxon>
        <taxon>Bacillota</taxon>
        <taxon>Bacilli</taxon>
        <taxon>Bacillales</taxon>
        <taxon>Staphylococcaceae</taxon>
        <taxon>Salinicoccus</taxon>
    </lineage>
</organism>
<reference evidence="3 5" key="1">
    <citation type="submission" date="2015-01" db="EMBL/GenBank/DDBJ databases">
        <title>Genome sequences of high lactate-tolerant strain Salinicoccus roseus W12 with industrial interest.</title>
        <authorList>
            <person name="Wang H."/>
            <person name="Yu B."/>
        </authorList>
    </citation>
    <scope>NUCLEOTIDE SEQUENCE [LARGE SCALE GENOMIC DNA]</scope>
    <source>
        <strain evidence="3 5">W12</strain>
    </source>
</reference>
<reference evidence="4 6" key="4">
    <citation type="submission" date="2022-12" db="EMBL/GenBank/DDBJ databases">
        <title>Genome analysis and biological profiling of marine Salinicoccus roseus MOSEL-ME25.</title>
        <authorList>
            <person name="Mirza F.T."/>
            <person name="Xie Y."/>
            <person name="Shinwari Z.K."/>
        </authorList>
    </citation>
    <scope>NUCLEOTIDE SEQUENCE [LARGE SCALE GENOMIC DNA]</scope>
    <source>
        <strain evidence="4 6">MOSEL-ME25</strain>
    </source>
</reference>
<evidence type="ECO:0000313" key="6">
    <source>
        <dbReference type="Proteomes" id="UP000527860"/>
    </source>
</evidence>
<reference evidence="4" key="3">
    <citation type="submission" date="2020-04" db="EMBL/GenBank/DDBJ databases">
        <authorList>
            <person name="Tanveer F."/>
            <person name="Xie Y."/>
            <person name="Shinwari Z.K."/>
        </authorList>
    </citation>
    <scope>NUCLEOTIDE SEQUENCE</scope>
    <source>
        <strain evidence="4">MOSEL-ME25</strain>
    </source>
</reference>
<protein>
    <submittedName>
        <fullName evidence="3">2-keto-4-pentenoate hydratase</fullName>
    </submittedName>
</protein>
<evidence type="ECO:0000313" key="3">
    <source>
        <dbReference type="EMBL" id="KIH70646.1"/>
    </source>
</evidence>
<evidence type="ECO:0000313" key="5">
    <source>
        <dbReference type="Proteomes" id="UP000031546"/>
    </source>
</evidence>
<dbReference type="PANTHER" id="PTHR30143">
    <property type="entry name" value="ACID HYDRATASE"/>
    <property type="match status" value="1"/>
</dbReference>
<dbReference type="InterPro" id="IPR036663">
    <property type="entry name" value="Fumarylacetoacetase_C_sf"/>
</dbReference>